<evidence type="ECO:0000256" key="1">
    <source>
        <dbReference type="SAM" id="MobiDB-lite"/>
    </source>
</evidence>
<feature type="transmembrane region" description="Helical" evidence="2">
    <location>
        <begin position="78"/>
        <end position="101"/>
    </location>
</feature>
<dbReference type="Proteomes" id="UP000838412">
    <property type="component" value="Chromosome 2"/>
</dbReference>
<keyword evidence="2" id="KW-0472">Membrane</keyword>
<evidence type="ECO:0000313" key="4">
    <source>
        <dbReference type="Proteomes" id="UP000838412"/>
    </source>
</evidence>
<evidence type="ECO:0000313" key="3">
    <source>
        <dbReference type="EMBL" id="CAH1253885.1"/>
    </source>
</evidence>
<feature type="compositionally biased region" description="Polar residues" evidence="1">
    <location>
        <begin position="46"/>
        <end position="71"/>
    </location>
</feature>
<sequence length="157" mass="16771">MTTDIALPTDSVELTTIPANSSSADVINVTKTTPVSNATNHDETTSEMSPNVTANPTLTTSSENTGQTDNIQQTGPPLVAIILGVLGGVLIVGISVTVWIWKRRNGKDIFRDLIPLVDKKPDTDSGFEDFPYYGEVLSSREAEPVFGQLQVGGHDVT</sequence>
<keyword evidence="2" id="KW-1133">Transmembrane helix</keyword>
<proteinExistence type="predicted"/>
<dbReference type="AlphaFoldDB" id="A0A8K0EMQ3"/>
<accession>A0A8K0EMQ3</accession>
<dbReference type="EMBL" id="OV696687">
    <property type="protein sequence ID" value="CAH1253885.1"/>
    <property type="molecule type" value="Genomic_DNA"/>
</dbReference>
<dbReference type="OrthoDB" id="10464506at2759"/>
<reference evidence="3" key="1">
    <citation type="submission" date="2022-01" db="EMBL/GenBank/DDBJ databases">
        <authorList>
            <person name="Braso-Vives M."/>
        </authorList>
    </citation>
    <scope>NUCLEOTIDE SEQUENCE</scope>
</reference>
<gene>
    <name evidence="3" type="primary">Hypp1263</name>
    <name evidence="3" type="ORF">BLAG_LOCUS13488</name>
</gene>
<protein>
    <submittedName>
        <fullName evidence="3">Hypp1263 protein</fullName>
    </submittedName>
</protein>
<keyword evidence="2" id="KW-0812">Transmembrane</keyword>
<feature type="region of interest" description="Disordered" evidence="1">
    <location>
        <begin position="34"/>
        <end position="71"/>
    </location>
</feature>
<name>A0A8K0EMQ3_BRALA</name>
<evidence type="ECO:0000256" key="2">
    <source>
        <dbReference type="SAM" id="Phobius"/>
    </source>
</evidence>
<keyword evidence="4" id="KW-1185">Reference proteome</keyword>
<organism evidence="3 4">
    <name type="scientific">Branchiostoma lanceolatum</name>
    <name type="common">Common lancelet</name>
    <name type="synonym">Amphioxus lanceolatum</name>
    <dbReference type="NCBI Taxonomy" id="7740"/>
    <lineage>
        <taxon>Eukaryota</taxon>
        <taxon>Metazoa</taxon>
        <taxon>Chordata</taxon>
        <taxon>Cephalochordata</taxon>
        <taxon>Leptocardii</taxon>
        <taxon>Amphioxiformes</taxon>
        <taxon>Branchiostomatidae</taxon>
        <taxon>Branchiostoma</taxon>
    </lineage>
</organism>